<comment type="caution">
    <text evidence="2">The sequence shown here is derived from an EMBL/GenBank/DDBJ whole genome shotgun (WGS) entry which is preliminary data.</text>
</comment>
<evidence type="ECO:0000256" key="1">
    <source>
        <dbReference type="SAM" id="Phobius"/>
    </source>
</evidence>
<evidence type="ECO:0000313" key="2">
    <source>
        <dbReference type="EMBL" id="TRY70908.1"/>
    </source>
</evidence>
<dbReference type="Proteomes" id="UP000318571">
    <property type="component" value="Chromosome 9"/>
</dbReference>
<keyword evidence="1" id="KW-0472">Membrane</keyword>
<keyword evidence="3" id="KW-1185">Reference proteome</keyword>
<sequence>MAMVGVASAKAKVLFSKFHHRKDALPILPISVHQTPIGAFPNGAPQPSKIPVLLYYISCVFCVIASIMIVQSFRLAKSDDREQILHMGLGLATTGIIIGIIMNVLNKRENNNFIRYVSYQAEAMKNDHNSRQKFNEAGECFPPEATGPNGLR</sequence>
<evidence type="ECO:0000313" key="3">
    <source>
        <dbReference type="Proteomes" id="UP000318571"/>
    </source>
</evidence>
<feature type="transmembrane region" description="Helical" evidence="1">
    <location>
        <begin position="85"/>
        <end position="105"/>
    </location>
</feature>
<dbReference type="AlphaFoldDB" id="A0A553NZR3"/>
<keyword evidence="1" id="KW-1133">Transmembrane helix</keyword>
<accession>A0A553NZR3</accession>
<dbReference type="EMBL" id="VCGU01000009">
    <property type="protein sequence ID" value="TRY70908.1"/>
    <property type="molecule type" value="Genomic_DNA"/>
</dbReference>
<protein>
    <submittedName>
        <fullName evidence="2">Uncharacterized protein</fullName>
    </submittedName>
</protein>
<gene>
    <name evidence="2" type="ORF">TCAL_07528</name>
</gene>
<organism evidence="2 3">
    <name type="scientific">Tigriopus californicus</name>
    <name type="common">Marine copepod</name>
    <dbReference type="NCBI Taxonomy" id="6832"/>
    <lineage>
        <taxon>Eukaryota</taxon>
        <taxon>Metazoa</taxon>
        <taxon>Ecdysozoa</taxon>
        <taxon>Arthropoda</taxon>
        <taxon>Crustacea</taxon>
        <taxon>Multicrustacea</taxon>
        <taxon>Hexanauplia</taxon>
        <taxon>Copepoda</taxon>
        <taxon>Harpacticoida</taxon>
        <taxon>Harpacticidae</taxon>
        <taxon>Tigriopus</taxon>
    </lineage>
</organism>
<feature type="transmembrane region" description="Helical" evidence="1">
    <location>
        <begin position="53"/>
        <end position="73"/>
    </location>
</feature>
<keyword evidence="1" id="KW-0812">Transmembrane</keyword>
<proteinExistence type="predicted"/>
<reference evidence="2 3" key="1">
    <citation type="journal article" date="2018" name="Nat. Ecol. Evol.">
        <title>Genomic signatures of mitonuclear coevolution across populations of Tigriopus californicus.</title>
        <authorList>
            <person name="Barreto F.S."/>
            <person name="Watson E.T."/>
            <person name="Lima T.G."/>
            <person name="Willett C.S."/>
            <person name="Edmands S."/>
            <person name="Li W."/>
            <person name="Burton R.S."/>
        </authorList>
    </citation>
    <scope>NUCLEOTIDE SEQUENCE [LARGE SCALE GENOMIC DNA]</scope>
    <source>
        <strain evidence="2 3">San Diego</strain>
    </source>
</reference>
<name>A0A553NZR3_TIGCA</name>